<feature type="compositionally biased region" description="Acidic residues" evidence="1">
    <location>
        <begin position="53"/>
        <end position="65"/>
    </location>
</feature>
<accession>A0A0A9G5J8</accession>
<reference evidence="2" key="1">
    <citation type="submission" date="2014-09" db="EMBL/GenBank/DDBJ databases">
        <authorList>
            <person name="Magalhaes I.L.F."/>
            <person name="Oliveira U."/>
            <person name="Santos F.R."/>
            <person name="Vidigal T.H.D.A."/>
            <person name="Brescovit A.D."/>
            <person name="Santos A.J."/>
        </authorList>
    </citation>
    <scope>NUCLEOTIDE SEQUENCE</scope>
    <source>
        <tissue evidence="2">Shoot tissue taken approximately 20 cm above the soil surface</tissue>
    </source>
</reference>
<organism evidence="2">
    <name type="scientific">Arundo donax</name>
    <name type="common">Giant reed</name>
    <name type="synonym">Donax arundinaceus</name>
    <dbReference type="NCBI Taxonomy" id="35708"/>
    <lineage>
        <taxon>Eukaryota</taxon>
        <taxon>Viridiplantae</taxon>
        <taxon>Streptophyta</taxon>
        <taxon>Embryophyta</taxon>
        <taxon>Tracheophyta</taxon>
        <taxon>Spermatophyta</taxon>
        <taxon>Magnoliopsida</taxon>
        <taxon>Liliopsida</taxon>
        <taxon>Poales</taxon>
        <taxon>Poaceae</taxon>
        <taxon>PACMAD clade</taxon>
        <taxon>Arundinoideae</taxon>
        <taxon>Arundineae</taxon>
        <taxon>Arundo</taxon>
    </lineage>
</organism>
<proteinExistence type="predicted"/>
<dbReference type="AlphaFoldDB" id="A0A0A9G5J8"/>
<evidence type="ECO:0000313" key="2">
    <source>
        <dbReference type="EMBL" id="JAE17811.1"/>
    </source>
</evidence>
<feature type="compositionally biased region" description="Polar residues" evidence="1">
    <location>
        <begin position="17"/>
        <end position="26"/>
    </location>
</feature>
<protein>
    <submittedName>
        <fullName evidence="2">Uncharacterized protein</fullName>
    </submittedName>
</protein>
<evidence type="ECO:0000256" key="1">
    <source>
        <dbReference type="SAM" id="MobiDB-lite"/>
    </source>
</evidence>
<feature type="region of interest" description="Disordered" evidence="1">
    <location>
        <begin position="1"/>
        <end position="110"/>
    </location>
</feature>
<name>A0A0A9G5J8_ARUDO</name>
<dbReference type="EMBL" id="GBRH01180085">
    <property type="protein sequence ID" value="JAE17811.1"/>
    <property type="molecule type" value="Transcribed_RNA"/>
</dbReference>
<reference evidence="2" key="2">
    <citation type="journal article" date="2015" name="Data Brief">
        <title>Shoot transcriptome of the giant reed, Arundo donax.</title>
        <authorList>
            <person name="Barrero R.A."/>
            <person name="Guerrero F.D."/>
            <person name="Moolhuijzen P."/>
            <person name="Goolsby J.A."/>
            <person name="Tidwell J."/>
            <person name="Bellgard S.E."/>
            <person name="Bellgard M.I."/>
        </authorList>
    </citation>
    <scope>NUCLEOTIDE SEQUENCE</scope>
    <source>
        <tissue evidence="2">Shoot tissue taken approximately 20 cm above the soil surface</tissue>
    </source>
</reference>
<sequence>MTKCTDPYPAAHGPPSSEGTQMTENVGSADVEPEREPEHAAAVPNGTEHVGGDGDEEMADAEADEASGSCDVEMQDDKPDQVSNANSDADSGATVATEADVSKTLSDPQS</sequence>